<dbReference type="Pfam" id="PF00589">
    <property type="entry name" value="Phage_integrase"/>
    <property type="match status" value="1"/>
</dbReference>
<keyword evidence="5" id="KW-1185">Reference proteome</keyword>
<dbReference type="PANTHER" id="PTHR30349:SF41">
    <property type="entry name" value="INTEGRASE_RECOMBINASE PROTEIN MJ0367-RELATED"/>
    <property type="match status" value="1"/>
</dbReference>
<dbReference type="InterPro" id="IPR013762">
    <property type="entry name" value="Integrase-like_cat_sf"/>
</dbReference>
<accession>A0AA38IYS7</accession>
<dbReference type="AlphaFoldDB" id="A0AA38IYS7"/>
<dbReference type="InterPro" id="IPR050090">
    <property type="entry name" value="Tyrosine_recombinase_XerCD"/>
</dbReference>
<dbReference type="PROSITE" id="PS51898">
    <property type="entry name" value="TYR_RECOMBINASE"/>
    <property type="match status" value="1"/>
</dbReference>
<evidence type="ECO:0000313" key="4">
    <source>
        <dbReference type="EMBL" id="KAJ3662712.1"/>
    </source>
</evidence>
<evidence type="ECO:0000256" key="2">
    <source>
        <dbReference type="ARBA" id="ARBA00023172"/>
    </source>
</evidence>
<dbReference type="PANTHER" id="PTHR30349">
    <property type="entry name" value="PHAGE INTEGRASE-RELATED"/>
    <property type="match status" value="1"/>
</dbReference>
<comment type="caution">
    <text evidence="4">The sequence shown here is derived from an EMBL/GenBank/DDBJ whole genome shotgun (WGS) entry which is preliminary data.</text>
</comment>
<evidence type="ECO:0000313" key="5">
    <source>
        <dbReference type="Proteomes" id="UP001168821"/>
    </source>
</evidence>
<evidence type="ECO:0000256" key="1">
    <source>
        <dbReference type="ARBA" id="ARBA00023125"/>
    </source>
</evidence>
<dbReference type="EMBL" id="JALNTZ010000002">
    <property type="protein sequence ID" value="KAJ3662712.1"/>
    <property type="molecule type" value="Genomic_DNA"/>
</dbReference>
<keyword evidence="1" id="KW-0238">DNA-binding</keyword>
<reference evidence="4" key="1">
    <citation type="journal article" date="2023" name="G3 (Bethesda)">
        <title>Whole genome assemblies of Zophobas morio and Tenebrio molitor.</title>
        <authorList>
            <person name="Kaur S."/>
            <person name="Stinson S.A."/>
            <person name="diCenzo G.C."/>
        </authorList>
    </citation>
    <scope>NUCLEOTIDE SEQUENCE</scope>
    <source>
        <strain evidence="4">QUZm001</strain>
    </source>
</reference>
<protein>
    <recommendedName>
        <fullName evidence="3">Tyr recombinase domain-containing protein</fullName>
    </recommendedName>
</protein>
<dbReference type="Gene3D" id="1.10.443.10">
    <property type="entry name" value="Intergrase catalytic core"/>
    <property type="match status" value="2"/>
</dbReference>
<dbReference type="GO" id="GO:0015074">
    <property type="term" value="P:DNA integration"/>
    <property type="evidence" value="ECO:0007669"/>
    <property type="project" value="InterPro"/>
</dbReference>
<proteinExistence type="predicted"/>
<evidence type="ECO:0000259" key="3">
    <source>
        <dbReference type="PROSITE" id="PS51898"/>
    </source>
</evidence>
<organism evidence="4 5">
    <name type="scientific">Zophobas morio</name>
    <dbReference type="NCBI Taxonomy" id="2755281"/>
    <lineage>
        <taxon>Eukaryota</taxon>
        <taxon>Metazoa</taxon>
        <taxon>Ecdysozoa</taxon>
        <taxon>Arthropoda</taxon>
        <taxon>Hexapoda</taxon>
        <taxon>Insecta</taxon>
        <taxon>Pterygota</taxon>
        <taxon>Neoptera</taxon>
        <taxon>Endopterygota</taxon>
        <taxon>Coleoptera</taxon>
        <taxon>Polyphaga</taxon>
        <taxon>Cucujiformia</taxon>
        <taxon>Tenebrionidae</taxon>
        <taxon>Zophobas</taxon>
    </lineage>
</organism>
<feature type="domain" description="Tyr recombinase" evidence="3">
    <location>
        <begin position="108"/>
        <end position="274"/>
    </location>
</feature>
<dbReference type="SUPFAM" id="SSF56349">
    <property type="entry name" value="DNA breaking-rejoining enzymes"/>
    <property type="match status" value="1"/>
</dbReference>
<dbReference type="InterPro" id="IPR002104">
    <property type="entry name" value="Integrase_catalytic"/>
</dbReference>
<dbReference type="CDD" id="cd00397">
    <property type="entry name" value="DNA_BRE_C"/>
    <property type="match status" value="1"/>
</dbReference>
<dbReference type="GO" id="GO:0006310">
    <property type="term" value="P:DNA recombination"/>
    <property type="evidence" value="ECO:0007669"/>
    <property type="project" value="UniProtKB-KW"/>
</dbReference>
<gene>
    <name evidence="4" type="ORF">Zmor_007046</name>
</gene>
<dbReference type="GO" id="GO:0003677">
    <property type="term" value="F:DNA binding"/>
    <property type="evidence" value="ECO:0007669"/>
    <property type="project" value="UniProtKB-KW"/>
</dbReference>
<dbReference type="InterPro" id="IPR011010">
    <property type="entry name" value="DNA_brk_join_enz"/>
</dbReference>
<sequence length="341" mass="38669">MCENVPEEIAKKGKELRRNLLPLKSKNAYEKVYVSFQDWKNKNRINEVTEDVILAFLDMRSQKLSPCSLWPRYSMLKATLKAKENIDIEKFGAVVSYIKKLNVGYRGKKSNVLTREEIKTFLQEADDGEYLFEKVALIFGIAGACRKAELCAMRFDDIQNCGNVLNIVIPDSKTHKERRFSVVNEGFGVTTIDLYRRYVALRPTNSPLSKIATFLKLENPAKYTGHSFRRSSATLLVNAGGDITSLKRHRGWESTKVAESYIQESFRERVKIAQTVFGDEKLAPNELVDNEIVMDKPTNLSYSEACGSSSSSSSTSKNTAQNVYFNNCTFNFGDNYCKDSK</sequence>
<keyword evidence="2" id="KW-0233">DNA recombination</keyword>
<dbReference type="Proteomes" id="UP001168821">
    <property type="component" value="Unassembled WGS sequence"/>
</dbReference>
<name>A0AA38IYS7_9CUCU</name>